<evidence type="ECO:0000313" key="10">
    <source>
        <dbReference type="EMBL" id="CCE62342.1"/>
    </source>
</evidence>
<dbReference type="SUPFAM" id="SSF52540">
    <property type="entry name" value="P-loop containing nucleoside triphosphate hydrolases"/>
    <property type="match status" value="1"/>
</dbReference>
<dbReference type="AlphaFoldDB" id="G8BRG6"/>
<sequence length="607" mass="68936">MARPVDINDLLKGKGNRNPQKGVKSNGKIVKSVTNVIKYKTKKEAGNGYGNLYNINGLKFDLSNASEDLKQNEKRNNENITSGNNSQSTKFNFLWNQKDDTLLEHNPITHIDADDLLRNNKETQSNKFNIENRYLGKHWRDKDYSEMTDRDWRVMEETFNISVKGSGYRYPLRDWMDTHIIPNDMVEIIKEKLNFETPTPIQRIAIPNICGKVGHSTKNDFMGIAETGSGKTFSFVLPILIKLSRSEFRPMSIKKMDGPKALILAPTRELAQQIQSEIEHFIQYWGGKSLEYTSVSIVGGYSIEELTFKISKGMDILVATPGRLIDCLESKLIVLNDIETLVLDEADKMIDLGFEEQLSTILSYVASYKSKDTVQTIMFSATMSPDIEKLTTSYLHKPIFAKVGSPKSAIERIEQIVRYSETEESTFDKIKELLYGFDSPIIIFINYKRTADWLYKKIQEETSFHATILHGSKSQDQREHSVKLLKSGKVQVMIATNVAARGIDIPNVSLVINFQIPSSFEDYIHRIGRTGRAGNSGTAVSFMGPEEDPALVKSLYKYVNTVTNIGEKRNSQSSIPNYFDEKLIDIYSLKVNNSFDSFATNNYMIKD</sequence>
<keyword evidence="2 6" id="KW-0547">Nucleotide-binding</keyword>
<dbReference type="GO" id="GO:0000384">
    <property type="term" value="F:first spliceosomal transesterification activity"/>
    <property type="evidence" value="ECO:0007669"/>
    <property type="project" value="EnsemblFungi"/>
</dbReference>
<dbReference type="EC" id="3.6.4.13" evidence="1"/>
<evidence type="ECO:0000259" key="8">
    <source>
        <dbReference type="PROSITE" id="PS51192"/>
    </source>
</evidence>
<keyword evidence="11" id="KW-1185">Reference proteome</keyword>
<comment type="similarity">
    <text evidence="6">Belongs to the DEAD box helicase family.</text>
</comment>
<keyword evidence="3 6" id="KW-0378">Hydrolase</keyword>
<feature type="domain" description="Helicase C-terminal" evidence="9">
    <location>
        <begin position="429"/>
        <end position="583"/>
    </location>
</feature>
<evidence type="ECO:0000256" key="2">
    <source>
        <dbReference type="ARBA" id="ARBA00022741"/>
    </source>
</evidence>
<name>G8BRG6_TETPH</name>
<dbReference type="GO" id="GO:0016787">
    <property type="term" value="F:hydrolase activity"/>
    <property type="evidence" value="ECO:0007669"/>
    <property type="project" value="UniProtKB-KW"/>
</dbReference>
<dbReference type="HOGENOM" id="CLU_003041_11_4_1"/>
<evidence type="ECO:0000256" key="3">
    <source>
        <dbReference type="ARBA" id="ARBA00022801"/>
    </source>
</evidence>
<dbReference type="PROSITE" id="PS51194">
    <property type="entry name" value="HELICASE_CTER"/>
    <property type="match status" value="1"/>
</dbReference>
<evidence type="ECO:0000313" key="11">
    <source>
        <dbReference type="Proteomes" id="UP000005666"/>
    </source>
</evidence>
<feature type="region of interest" description="Disordered" evidence="7">
    <location>
        <begin position="1"/>
        <end position="25"/>
    </location>
</feature>
<dbReference type="InterPro" id="IPR001650">
    <property type="entry name" value="Helicase_C-like"/>
</dbReference>
<feature type="domain" description="Helicase ATP-binding" evidence="8">
    <location>
        <begin position="212"/>
        <end position="401"/>
    </location>
</feature>
<evidence type="ECO:0000256" key="4">
    <source>
        <dbReference type="ARBA" id="ARBA00022806"/>
    </source>
</evidence>
<dbReference type="GO" id="GO:0005524">
    <property type="term" value="F:ATP binding"/>
    <property type="evidence" value="ECO:0007669"/>
    <property type="project" value="UniProtKB-KW"/>
</dbReference>
<dbReference type="OrthoDB" id="196131at2759"/>
<proteinExistence type="inferred from homology"/>
<dbReference type="OMA" id="IFINYKR"/>
<dbReference type="PROSITE" id="PS00039">
    <property type="entry name" value="DEAD_ATP_HELICASE"/>
    <property type="match status" value="1"/>
</dbReference>
<dbReference type="InterPro" id="IPR014001">
    <property type="entry name" value="Helicase_ATP-bd"/>
</dbReference>
<keyword evidence="4 6" id="KW-0347">Helicase</keyword>
<dbReference type="Proteomes" id="UP000005666">
    <property type="component" value="Chromosome 3"/>
</dbReference>
<dbReference type="GO" id="GO:0005682">
    <property type="term" value="C:U5 snRNP"/>
    <property type="evidence" value="ECO:0007669"/>
    <property type="project" value="EnsemblFungi"/>
</dbReference>
<dbReference type="InterPro" id="IPR027417">
    <property type="entry name" value="P-loop_NTPase"/>
</dbReference>
<keyword evidence="5 6" id="KW-0067">ATP-binding</keyword>
<evidence type="ECO:0000259" key="9">
    <source>
        <dbReference type="PROSITE" id="PS51194"/>
    </source>
</evidence>
<dbReference type="EMBL" id="HE612858">
    <property type="protein sequence ID" value="CCE62342.1"/>
    <property type="molecule type" value="Genomic_DNA"/>
</dbReference>
<dbReference type="SMART" id="SM00490">
    <property type="entry name" value="HELICc"/>
    <property type="match status" value="1"/>
</dbReference>
<dbReference type="InterPro" id="IPR000629">
    <property type="entry name" value="RNA-helicase_DEAD-box_CS"/>
</dbReference>
<dbReference type="STRING" id="1071381.G8BRG6"/>
<protein>
    <recommendedName>
        <fullName evidence="1">RNA helicase</fullName>
        <ecNumber evidence="1">3.6.4.13</ecNumber>
    </recommendedName>
</protein>
<evidence type="ECO:0000256" key="6">
    <source>
        <dbReference type="RuleBase" id="RU000492"/>
    </source>
</evidence>
<dbReference type="PANTHER" id="PTHR47958">
    <property type="entry name" value="ATP-DEPENDENT RNA HELICASE DBP3"/>
    <property type="match status" value="1"/>
</dbReference>
<dbReference type="PROSITE" id="PS51192">
    <property type="entry name" value="HELICASE_ATP_BIND_1"/>
    <property type="match status" value="1"/>
</dbReference>
<dbReference type="CDD" id="cd18787">
    <property type="entry name" value="SF2_C_DEAD"/>
    <property type="match status" value="1"/>
</dbReference>
<dbReference type="Pfam" id="PF00271">
    <property type="entry name" value="Helicase_C"/>
    <property type="match status" value="1"/>
</dbReference>
<dbReference type="KEGG" id="tpf:TPHA_0C01860"/>
<dbReference type="eggNOG" id="KOG0333">
    <property type="taxonomic scope" value="Eukaryota"/>
</dbReference>
<evidence type="ECO:0000256" key="7">
    <source>
        <dbReference type="SAM" id="MobiDB-lite"/>
    </source>
</evidence>
<gene>
    <name evidence="10" type="primary">TPHA0C01860</name>
    <name evidence="10" type="ordered locus">TPHA_0C01860</name>
</gene>
<dbReference type="RefSeq" id="XP_003684776.1">
    <property type="nucleotide sequence ID" value="XM_003684728.1"/>
</dbReference>
<dbReference type="GO" id="GO:0000395">
    <property type="term" value="P:mRNA 5'-splice site recognition"/>
    <property type="evidence" value="ECO:0007669"/>
    <property type="project" value="EnsemblFungi"/>
</dbReference>
<dbReference type="GO" id="GO:0003724">
    <property type="term" value="F:RNA helicase activity"/>
    <property type="evidence" value="ECO:0007669"/>
    <property type="project" value="UniProtKB-EC"/>
</dbReference>
<organism evidence="10 11">
    <name type="scientific">Tetrapisispora phaffii (strain ATCC 24235 / CBS 4417 / NBRC 1672 / NRRL Y-8282 / UCD 70-5)</name>
    <name type="common">Yeast</name>
    <name type="synonym">Fabospora phaffii</name>
    <dbReference type="NCBI Taxonomy" id="1071381"/>
    <lineage>
        <taxon>Eukaryota</taxon>
        <taxon>Fungi</taxon>
        <taxon>Dikarya</taxon>
        <taxon>Ascomycota</taxon>
        <taxon>Saccharomycotina</taxon>
        <taxon>Saccharomycetes</taxon>
        <taxon>Saccharomycetales</taxon>
        <taxon>Saccharomycetaceae</taxon>
        <taxon>Tetrapisispora</taxon>
    </lineage>
</organism>
<dbReference type="GO" id="GO:0003723">
    <property type="term" value="F:RNA binding"/>
    <property type="evidence" value="ECO:0007669"/>
    <property type="project" value="EnsemblFungi"/>
</dbReference>
<dbReference type="SMART" id="SM00487">
    <property type="entry name" value="DEXDc"/>
    <property type="match status" value="1"/>
</dbReference>
<reference evidence="10 11" key="1">
    <citation type="journal article" date="2011" name="Proc. Natl. Acad. Sci. U.S.A.">
        <title>Evolutionary erosion of yeast sex chromosomes by mating-type switching accidents.</title>
        <authorList>
            <person name="Gordon J.L."/>
            <person name="Armisen D."/>
            <person name="Proux-Wera E."/>
            <person name="Oheigeartaigh S.S."/>
            <person name="Byrne K.P."/>
            <person name="Wolfe K.H."/>
        </authorList>
    </citation>
    <scope>NUCLEOTIDE SEQUENCE [LARGE SCALE GENOMIC DNA]</scope>
    <source>
        <strain evidence="11">ATCC 24235 / CBS 4417 / NBRC 1672 / NRRL Y-8282 / UCD 70-5</strain>
    </source>
</reference>
<evidence type="ECO:0000256" key="5">
    <source>
        <dbReference type="ARBA" id="ARBA00022840"/>
    </source>
</evidence>
<dbReference type="GeneID" id="11533480"/>
<dbReference type="Pfam" id="PF00270">
    <property type="entry name" value="DEAD"/>
    <property type="match status" value="1"/>
</dbReference>
<dbReference type="Gene3D" id="3.40.50.300">
    <property type="entry name" value="P-loop containing nucleotide triphosphate hydrolases"/>
    <property type="match status" value="2"/>
</dbReference>
<accession>G8BRG6</accession>
<dbReference type="InterPro" id="IPR011545">
    <property type="entry name" value="DEAD/DEAH_box_helicase_dom"/>
</dbReference>
<evidence type="ECO:0000256" key="1">
    <source>
        <dbReference type="ARBA" id="ARBA00012552"/>
    </source>
</evidence>